<name>A0AC61Y924_9FLAO</name>
<reference evidence="1" key="1">
    <citation type="submission" date="2019-09" db="EMBL/GenBank/DDBJ databases">
        <authorList>
            <person name="Rodrigo-Torres L."/>
            <person name="Arahal R. D."/>
            <person name="Lucena T."/>
        </authorList>
    </citation>
    <scope>NUCLEOTIDE SEQUENCE</scope>
    <source>
        <strain evidence="1">ISS653</strain>
    </source>
</reference>
<dbReference type="EC" id="3.1.21.4" evidence="1"/>
<keyword evidence="1" id="KW-0378">Hydrolase</keyword>
<evidence type="ECO:0000313" key="1">
    <source>
        <dbReference type="EMBL" id="VVV00903.1"/>
    </source>
</evidence>
<proteinExistence type="predicted"/>
<dbReference type="Proteomes" id="UP000356253">
    <property type="component" value="Unassembled WGS sequence"/>
</dbReference>
<organism evidence="1 2">
    <name type="scientific">Mesonia oceanica</name>
    <dbReference type="NCBI Taxonomy" id="2687242"/>
    <lineage>
        <taxon>Bacteria</taxon>
        <taxon>Pseudomonadati</taxon>
        <taxon>Bacteroidota</taxon>
        <taxon>Flavobacteriia</taxon>
        <taxon>Flavobacteriales</taxon>
        <taxon>Flavobacteriaceae</taxon>
        <taxon>Mesonia</taxon>
    </lineage>
</organism>
<gene>
    <name evidence="1" type="ORF">FVB9532_02179</name>
</gene>
<keyword evidence="2" id="KW-1185">Reference proteome</keyword>
<evidence type="ECO:0000313" key="2">
    <source>
        <dbReference type="Proteomes" id="UP000356253"/>
    </source>
</evidence>
<dbReference type="EMBL" id="CABVMM010000008">
    <property type="protein sequence ID" value="VVV00903.1"/>
    <property type="molecule type" value="Genomic_DNA"/>
</dbReference>
<comment type="caution">
    <text evidence="1">The sequence shown here is derived from an EMBL/GenBank/DDBJ whole genome shotgun (WGS) entry which is preliminary data.</text>
</comment>
<accession>A0AC61Y924</accession>
<protein>
    <submittedName>
        <fullName evidence="1">Type IIS restriction enzyme Eco57I</fullName>
        <ecNumber evidence="1">3.1.21.4</ecNumber>
    </submittedName>
</protein>
<sequence>MSIDKTILSFLKKYSYDVKVIDRLITSAFIKKNFLAKIENVLISELLIKETDGTEHKALEDFCNLFEETKQTFDFECLIELFEFVISPNDKVVNGAVYTPKYIREYIVSNAVGMSTQIQDRTACDVACGCGGFLYEYTLLLHQLTNKPITDIIENNLYGIDITEYSINRTKILLTLLAISNGEDKAEIRYNFFKGDSLQFDWFSNSSKIKDNLGFDYIFSNPPYVGSSNLDNETKKLMANWTVSSTGKLDLYIPFFELGLKWLREDGVLGYITVSNFYRSLNGRALRKYFSDNTFLFKLIDFGGSQVFNSRLTYTCICLIEKTKGNIRYTSSAPSKINKLNESDFIPLEYEKLNDFDGWHLDDVKTQLNISRMENIGEKLGDLFNIRNGFATLRNKIYLFTPDKEDDRYYYFERNGNLFKIEKDVCKDAIKPNILKTESDINKFREKLIFPYRYSNQDNATLFEQKTNKFIEVIQENLFKEQYPFTYLYLKEEKNELAKRDRGNREYETWFAFGRSQALFIPGKKLLFPYISDKPYFVFTDEEDLLFYNGYALVSESESDLLFIQKILKSRLFWYYIKHTSKPYANNYFALAKNYVKNFSIPNFTLAEKRKVISYKNLKSLESFLLKKYNITDIELEDY</sequence>